<organism evidence="8 9">
    <name type="scientific">Choiromyces venosus 120613-1</name>
    <dbReference type="NCBI Taxonomy" id="1336337"/>
    <lineage>
        <taxon>Eukaryota</taxon>
        <taxon>Fungi</taxon>
        <taxon>Dikarya</taxon>
        <taxon>Ascomycota</taxon>
        <taxon>Pezizomycotina</taxon>
        <taxon>Pezizomycetes</taxon>
        <taxon>Pezizales</taxon>
        <taxon>Tuberaceae</taxon>
        <taxon>Choiromyces</taxon>
    </lineage>
</organism>
<accession>A0A3N4JGS6</accession>
<proteinExistence type="inferred from homology"/>
<dbReference type="Gene3D" id="3.40.605.10">
    <property type="entry name" value="Aldehyde Dehydrogenase, Chain A, domain 1"/>
    <property type="match status" value="1"/>
</dbReference>
<dbReference type="InterPro" id="IPR015590">
    <property type="entry name" value="Aldehyde_DH_dom"/>
</dbReference>
<dbReference type="InterPro" id="IPR029510">
    <property type="entry name" value="Ald_DH_CS_GLU"/>
</dbReference>
<evidence type="ECO:0000313" key="8">
    <source>
        <dbReference type="EMBL" id="RPA96188.1"/>
    </source>
</evidence>
<protein>
    <recommendedName>
        <fullName evidence="3">aldehyde dehydrogenase (NAD(+))</fullName>
        <ecNumber evidence="3">1.2.1.3</ecNumber>
    </recommendedName>
</protein>
<dbReference type="EMBL" id="ML120417">
    <property type="protein sequence ID" value="RPA96188.1"/>
    <property type="molecule type" value="Genomic_DNA"/>
</dbReference>
<dbReference type="AlphaFoldDB" id="A0A3N4JGS6"/>
<dbReference type="STRING" id="1336337.A0A3N4JGS6"/>
<evidence type="ECO:0000259" key="7">
    <source>
        <dbReference type="Pfam" id="PF00171"/>
    </source>
</evidence>
<keyword evidence="2 6" id="KW-0560">Oxidoreductase</keyword>
<evidence type="ECO:0000256" key="5">
    <source>
        <dbReference type="PROSITE-ProRule" id="PRU10007"/>
    </source>
</evidence>
<comment type="catalytic activity">
    <reaction evidence="4">
        <text>an aldehyde + NAD(+) + H2O = a carboxylate + NADH + 2 H(+)</text>
        <dbReference type="Rhea" id="RHEA:16185"/>
        <dbReference type="ChEBI" id="CHEBI:15377"/>
        <dbReference type="ChEBI" id="CHEBI:15378"/>
        <dbReference type="ChEBI" id="CHEBI:17478"/>
        <dbReference type="ChEBI" id="CHEBI:29067"/>
        <dbReference type="ChEBI" id="CHEBI:57540"/>
        <dbReference type="ChEBI" id="CHEBI:57945"/>
        <dbReference type="EC" id="1.2.1.3"/>
    </reaction>
</comment>
<evidence type="ECO:0000256" key="4">
    <source>
        <dbReference type="ARBA" id="ARBA00049194"/>
    </source>
</evidence>
<dbReference type="PROSITE" id="PS00687">
    <property type="entry name" value="ALDEHYDE_DEHYDR_GLU"/>
    <property type="match status" value="1"/>
</dbReference>
<evidence type="ECO:0000256" key="6">
    <source>
        <dbReference type="RuleBase" id="RU003345"/>
    </source>
</evidence>
<feature type="active site" evidence="5">
    <location>
        <position position="338"/>
    </location>
</feature>
<dbReference type="EC" id="1.2.1.3" evidence="3"/>
<feature type="domain" description="Aldehyde dehydrogenase" evidence="7">
    <location>
        <begin position="101"/>
        <end position="569"/>
    </location>
</feature>
<dbReference type="InterPro" id="IPR016161">
    <property type="entry name" value="Ald_DH/histidinol_DH"/>
</dbReference>
<comment type="similarity">
    <text evidence="1 6">Belongs to the aldehyde dehydrogenase family.</text>
</comment>
<gene>
    <name evidence="8" type="ORF">L873DRAFT_1695196</name>
</gene>
<dbReference type="FunFam" id="3.40.309.10:FF:000024">
    <property type="entry name" value="Betaine aldehyde dehydrogenase"/>
    <property type="match status" value="1"/>
</dbReference>
<dbReference type="OrthoDB" id="310895at2759"/>
<evidence type="ECO:0000256" key="2">
    <source>
        <dbReference type="ARBA" id="ARBA00023002"/>
    </source>
</evidence>
<dbReference type="GO" id="GO:0004029">
    <property type="term" value="F:aldehyde dehydrogenase (NAD+) activity"/>
    <property type="evidence" value="ECO:0007669"/>
    <property type="project" value="UniProtKB-EC"/>
</dbReference>
<reference evidence="8 9" key="1">
    <citation type="journal article" date="2018" name="Nat. Ecol. Evol.">
        <title>Pezizomycetes genomes reveal the molecular basis of ectomycorrhizal truffle lifestyle.</title>
        <authorList>
            <person name="Murat C."/>
            <person name="Payen T."/>
            <person name="Noel B."/>
            <person name="Kuo A."/>
            <person name="Morin E."/>
            <person name="Chen J."/>
            <person name="Kohler A."/>
            <person name="Krizsan K."/>
            <person name="Balestrini R."/>
            <person name="Da Silva C."/>
            <person name="Montanini B."/>
            <person name="Hainaut M."/>
            <person name="Levati E."/>
            <person name="Barry K.W."/>
            <person name="Belfiori B."/>
            <person name="Cichocki N."/>
            <person name="Clum A."/>
            <person name="Dockter R.B."/>
            <person name="Fauchery L."/>
            <person name="Guy J."/>
            <person name="Iotti M."/>
            <person name="Le Tacon F."/>
            <person name="Lindquist E.A."/>
            <person name="Lipzen A."/>
            <person name="Malagnac F."/>
            <person name="Mello A."/>
            <person name="Molinier V."/>
            <person name="Miyauchi S."/>
            <person name="Poulain J."/>
            <person name="Riccioni C."/>
            <person name="Rubini A."/>
            <person name="Sitrit Y."/>
            <person name="Splivallo R."/>
            <person name="Traeger S."/>
            <person name="Wang M."/>
            <person name="Zifcakova L."/>
            <person name="Wipf D."/>
            <person name="Zambonelli A."/>
            <person name="Paolocci F."/>
            <person name="Nowrousian M."/>
            <person name="Ottonello S."/>
            <person name="Baldrian P."/>
            <person name="Spatafora J.W."/>
            <person name="Henrissat B."/>
            <person name="Nagy L.G."/>
            <person name="Aury J.M."/>
            <person name="Wincker P."/>
            <person name="Grigoriev I.V."/>
            <person name="Bonfante P."/>
            <person name="Martin F.M."/>
        </authorList>
    </citation>
    <scope>NUCLEOTIDE SEQUENCE [LARGE SCALE GENOMIC DNA]</scope>
    <source>
        <strain evidence="8 9">120613-1</strain>
    </source>
</reference>
<dbReference type="Gene3D" id="3.40.309.10">
    <property type="entry name" value="Aldehyde Dehydrogenase, Chain A, domain 2"/>
    <property type="match status" value="1"/>
</dbReference>
<dbReference type="SUPFAM" id="SSF53720">
    <property type="entry name" value="ALDH-like"/>
    <property type="match status" value="1"/>
</dbReference>
<dbReference type="Pfam" id="PF00171">
    <property type="entry name" value="Aldedh"/>
    <property type="match status" value="1"/>
</dbReference>
<dbReference type="Proteomes" id="UP000276215">
    <property type="component" value="Unassembled WGS sequence"/>
</dbReference>
<sequence length="626" mass="68428">MAMKISFDFLVSGFTVGCSVTKDNFSFAALDNSPFAPNSLPSTNSLLASLVAVLLSFFAFRYWRASRFAAVSYTVPVPEQCKEGWKGEVLEEPSIRTESDYNIQCYCPATGRLLGKIKPAYPEDIDKAIAKSAAAQEEWAKTSFDERKKVLRSLLKYVLANQDTITTAACLDSGKTRIDAALGEILVVVEKIKWVLNNGEQALKPEKRSVSWPLMCYKKAEVRYEPLGVVCACVSWNYPFHNLLCPMISAIFAGNGIVVKGSENTAWSSDYFVSTIKGALAACGHNPDLVQSITCWPEVAPHLTSHPGIAHITFIGSRLIAHHVAASASKSLTPLCIELGGKDAAIILDDVPNIKALSSLLMRGVFQSASQNCIGIERIVVLPKVYLKLVEILGGRIKKIRPGSVLDGDEADCGAMVSAAGFDKLESWIEDAVKKGARCLVGGKRLVHPKYPQGHYFSPTLLVDVTEDMLIAQNETFAPICVLMRAKDVTHAIHLANSTEYGLGGSVFGRNKQDLDRVVREFKSGMVSVNDFAVYYLNQSLPFGGVRGSGYGRFAGVEGMRAVCNIKAVCEDRFPRLINTAIPPVVDYPIRDGNRGWRFTKGLIELSYGESWGRVTGGLWKLLTNM</sequence>
<dbReference type="InterPro" id="IPR016162">
    <property type="entry name" value="Ald_DH_N"/>
</dbReference>
<dbReference type="PANTHER" id="PTHR11699">
    <property type="entry name" value="ALDEHYDE DEHYDROGENASE-RELATED"/>
    <property type="match status" value="1"/>
</dbReference>
<evidence type="ECO:0000256" key="1">
    <source>
        <dbReference type="ARBA" id="ARBA00009986"/>
    </source>
</evidence>
<evidence type="ECO:0000313" key="9">
    <source>
        <dbReference type="Proteomes" id="UP000276215"/>
    </source>
</evidence>
<dbReference type="InterPro" id="IPR016163">
    <property type="entry name" value="Ald_DH_C"/>
</dbReference>
<name>A0A3N4JGS6_9PEZI</name>
<dbReference type="CDD" id="cd07098">
    <property type="entry name" value="ALDH_F15-22"/>
    <property type="match status" value="1"/>
</dbReference>
<keyword evidence="9" id="KW-1185">Reference proteome</keyword>
<evidence type="ECO:0000256" key="3">
    <source>
        <dbReference type="ARBA" id="ARBA00024226"/>
    </source>
</evidence>